<dbReference type="PANTHER" id="PTHR36456:SF1">
    <property type="entry name" value="UPF0232 PROTEIN SCO3875"/>
    <property type="match status" value="1"/>
</dbReference>
<accession>A0A6N2ZD38</accession>
<protein>
    <recommendedName>
        <fullName evidence="2">DUF721 domain-containing protein</fullName>
    </recommendedName>
</protein>
<organism evidence="1">
    <name type="scientific">Paraprevotella clara</name>
    <dbReference type="NCBI Taxonomy" id="454154"/>
    <lineage>
        <taxon>Bacteria</taxon>
        <taxon>Pseudomonadati</taxon>
        <taxon>Bacteroidota</taxon>
        <taxon>Bacteroidia</taxon>
        <taxon>Bacteroidales</taxon>
        <taxon>Prevotellaceae</taxon>
        <taxon>Paraprevotella</taxon>
    </lineage>
</organism>
<dbReference type="EMBL" id="CACRUT010000006">
    <property type="protein sequence ID" value="VYT74952.1"/>
    <property type="molecule type" value="Genomic_DNA"/>
</dbReference>
<dbReference type="PANTHER" id="PTHR36456">
    <property type="entry name" value="UPF0232 PROTEIN SCO3875"/>
    <property type="match status" value="1"/>
</dbReference>
<evidence type="ECO:0000313" key="1">
    <source>
        <dbReference type="EMBL" id="VYT74952.1"/>
    </source>
</evidence>
<sequence>MRRNKAECIGDIIRQYLRQEGLETPLNETRMAAAWSEVMGQAIARYTGDVFVKNQVLYVHLKSPALKANLMMGRDALVRKLNEYVGAQVIQSIVFR</sequence>
<dbReference type="Pfam" id="PF05258">
    <property type="entry name" value="DciA"/>
    <property type="match status" value="1"/>
</dbReference>
<gene>
    <name evidence="1" type="ORF">PCLFYP37_01022</name>
</gene>
<evidence type="ECO:0008006" key="2">
    <source>
        <dbReference type="Google" id="ProtNLM"/>
    </source>
</evidence>
<dbReference type="InterPro" id="IPR007922">
    <property type="entry name" value="DciA-like"/>
</dbReference>
<name>A0A6N2ZD38_9BACT</name>
<dbReference type="AlphaFoldDB" id="A0A6N2ZD38"/>
<reference evidence="1" key="1">
    <citation type="submission" date="2019-11" db="EMBL/GenBank/DDBJ databases">
        <authorList>
            <person name="Feng L."/>
        </authorList>
    </citation>
    <scope>NUCLEOTIDE SEQUENCE</scope>
    <source>
        <strain evidence="1">PclaraLFYP37</strain>
    </source>
</reference>
<dbReference type="RefSeq" id="WP_302980166.1">
    <property type="nucleotide sequence ID" value="NZ_CACRUT010000006.1"/>
</dbReference>
<proteinExistence type="predicted"/>